<keyword evidence="2 7" id="KW-0813">Transport</keyword>
<dbReference type="EMBL" id="LZMS01000095">
    <property type="protein sequence ID" value="OBX59965.1"/>
    <property type="molecule type" value="Genomic_DNA"/>
</dbReference>
<keyword evidence="4 7" id="KW-0812">Transmembrane</keyword>
<evidence type="ECO:0000256" key="4">
    <source>
        <dbReference type="ARBA" id="ARBA00022692"/>
    </source>
</evidence>
<evidence type="ECO:0000313" key="10">
    <source>
        <dbReference type="Proteomes" id="UP000092607"/>
    </source>
</evidence>
<evidence type="ECO:0000259" key="8">
    <source>
        <dbReference type="PROSITE" id="PS50928"/>
    </source>
</evidence>
<evidence type="ECO:0000256" key="7">
    <source>
        <dbReference type="RuleBase" id="RU363032"/>
    </source>
</evidence>
<feature type="transmembrane region" description="Helical" evidence="7">
    <location>
        <begin position="135"/>
        <end position="153"/>
    </location>
</feature>
<dbReference type="CDD" id="cd06261">
    <property type="entry name" value="TM_PBP2"/>
    <property type="match status" value="1"/>
</dbReference>
<name>A0A1B8PW54_MORLA</name>
<accession>A0A1B8PW54</accession>
<dbReference type="InterPro" id="IPR000515">
    <property type="entry name" value="MetI-like"/>
</dbReference>
<dbReference type="GO" id="GO:0005886">
    <property type="term" value="C:plasma membrane"/>
    <property type="evidence" value="ECO:0007669"/>
    <property type="project" value="UniProtKB-SubCell"/>
</dbReference>
<dbReference type="Gene3D" id="1.10.3720.10">
    <property type="entry name" value="MetI-like"/>
    <property type="match status" value="1"/>
</dbReference>
<feature type="transmembrane region" description="Helical" evidence="7">
    <location>
        <begin position="191"/>
        <end position="214"/>
    </location>
</feature>
<reference evidence="9 10" key="1">
    <citation type="submission" date="2016-06" db="EMBL/GenBank/DDBJ databases">
        <title>Draft genome of Moraxella lacunata CCUG 57757A.</title>
        <authorList>
            <person name="Salva-Serra F."/>
            <person name="Engstrom-Jakobsson H."/>
            <person name="Thorell K."/>
            <person name="Gonzales-Siles L."/>
            <person name="Karlsson R."/>
            <person name="Boulund F."/>
            <person name="Engstrand L."/>
            <person name="Kristiansson E."/>
            <person name="Moore E."/>
        </authorList>
    </citation>
    <scope>NUCLEOTIDE SEQUENCE [LARGE SCALE GENOMIC DNA]</scope>
    <source>
        <strain evidence="9 10">CCUG 57757A</strain>
    </source>
</reference>
<dbReference type="OrthoDB" id="9783218at2"/>
<protein>
    <submittedName>
        <fullName evidence="9">ABC transporter permease</fullName>
    </submittedName>
</protein>
<evidence type="ECO:0000256" key="3">
    <source>
        <dbReference type="ARBA" id="ARBA00022475"/>
    </source>
</evidence>
<dbReference type="PANTHER" id="PTHR43386">
    <property type="entry name" value="OLIGOPEPTIDE TRANSPORT SYSTEM PERMEASE PROTEIN APPC"/>
    <property type="match status" value="1"/>
</dbReference>
<dbReference type="Pfam" id="PF00528">
    <property type="entry name" value="BPD_transp_1"/>
    <property type="match status" value="1"/>
</dbReference>
<dbReference type="InterPro" id="IPR050366">
    <property type="entry name" value="BP-dependent_transpt_permease"/>
</dbReference>
<keyword evidence="3" id="KW-1003">Cell membrane</keyword>
<dbReference type="AlphaFoldDB" id="A0A1B8PW54"/>
<keyword evidence="5 7" id="KW-1133">Transmembrane helix</keyword>
<dbReference type="SUPFAM" id="SSF161098">
    <property type="entry name" value="MetI-like"/>
    <property type="match status" value="1"/>
</dbReference>
<gene>
    <name evidence="9" type="ORF">A9309_10490</name>
</gene>
<dbReference type="RefSeq" id="WP_065255985.1">
    <property type="nucleotide sequence ID" value="NZ_JARDJM010000065.1"/>
</dbReference>
<evidence type="ECO:0000256" key="6">
    <source>
        <dbReference type="ARBA" id="ARBA00023136"/>
    </source>
</evidence>
<feature type="domain" description="ABC transmembrane type-1" evidence="8">
    <location>
        <begin position="71"/>
        <end position="260"/>
    </location>
</feature>
<dbReference type="PANTHER" id="PTHR43386:SF1">
    <property type="entry name" value="D,D-DIPEPTIDE TRANSPORT SYSTEM PERMEASE PROTEIN DDPC-RELATED"/>
    <property type="match status" value="1"/>
</dbReference>
<feature type="transmembrane region" description="Helical" evidence="7">
    <location>
        <begin position="73"/>
        <end position="99"/>
    </location>
</feature>
<dbReference type="InterPro" id="IPR035906">
    <property type="entry name" value="MetI-like_sf"/>
</dbReference>
<feature type="transmembrane region" description="Helical" evidence="7">
    <location>
        <begin position="234"/>
        <end position="259"/>
    </location>
</feature>
<dbReference type="PROSITE" id="PS50928">
    <property type="entry name" value="ABC_TM1"/>
    <property type="match status" value="1"/>
</dbReference>
<evidence type="ECO:0000313" key="9">
    <source>
        <dbReference type="EMBL" id="OBX59965.1"/>
    </source>
</evidence>
<sequence length="265" mass="29100">MNILKKLTPAQLIGLVILVVLLGFAYGSPLVRPYDMALQNLDVILSAPSGEHPFGTDHLGRDMMARLASAIRLSFSLIIGSVGVSLIFGLLFGLLAGIFGGILDKFFNFICDCIMALPGLLFILLFASIAPNSFWSLYLGVSLVMWVEFFKMTRAMSLNLRKSSEVQASTLMDMGLWYIIKRHYLPRLAPVMWTLSAFGAGNAVLALATLGFVNVGLKPPTAELGLMMTELFPYYYEAPLVFFLPIITVFLLVLSFQLLSGKQDG</sequence>
<feature type="transmembrane region" description="Helical" evidence="7">
    <location>
        <begin position="106"/>
        <end position="129"/>
    </location>
</feature>
<dbReference type="GO" id="GO:0071916">
    <property type="term" value="F:dipeptide transmembrane transporter activity"/>
    <property type="evidence" value="ECO:0007669"/>
    <property type="project" value="TreeGrafter"/>
</dbReference>
<dbReference type="Proteomes" id="UP000092607">
    <property type="component" value="Unassembled WGS sequence"/>
</dbReference>
<evidence type="ECO:0000256" key="2">
    <source>
        <dbReference type="ARBA" id="ARBA00022448"/>
    </source>
</evidence>
<evidence type="ECO:0000256" key="1">
    <source>
        <dbReference type="ARBA" id="ARBA00004651"/>
    </source>
</evidence>
<comment type="subcellular location">
    <subcellularLocation>
        <location evidence="1 7">Cell membrane</location>
        <topology evidence="1 7">Multi-pass membrane protein</topology>
    </subcellularLocation>
</comment>
<comment type="similarity">
    <text evidence="7">Belongs to the binding-protein-dependent transport system permease family.</text>
</comment>
<evidence type="ECO:0000256" key="5">
    <source>
        <dbReference type="ARBA" id="ARBA00022989"/>
    </source>
</evidence>
<keyword evidence="6 7" id="KW-0472">Membrane</keyword>
<proteinExistence type="inferred from homology"/>
<organism evidence="9 10">
    <name type="scientific">Moraxella lacunata</name>
    <dbReference type="NCBI Taxonomy" id="477"/>
    <lineage>
        <taxon>Bacteria</taxon>
        <taxon>Pseudomonadati</taxon>
        <taxon>Pseudomonadota</taxon>
        <taxon>Gammaproteobacteria</taxon>
        <taxon>Moraxellales</taxon>
        <taxon>Moraxellaceae</taxon>
        <taxon>Moraxella</taxon>
    </lineage>
</organism>
<comment type="caution">
    <text evidence="9">The sequence shown here is derived from an EMBL/GenBank/DDBJ whole genome shotgun (WGS) entry which is preliminary data.</text>
</comment>